<keyword evidence="1" id="KW-0472">Membrane</keyword>
<proteinExistence type="predicted"/>
<protein>
    <submittedName>
        <fullName evidence="2">Uncharacterized protein</fullName>
    </submittedName>
</protein>
<evidence type="ECO:0000313" key="2">
    <source>
        <dbReference type="EMBL" id="EYC45160.1"/>
    </source>
</evidence>
<dbReference type="Proteomes" id="UP000024635">
    <property type="component" value="Unassembled WGS sequence"/>
</dbReference>
<keyword evidence="1" id="KW-1133">Transmembrane helix</keyword>
<name>A0A016WZS0_9BILA</name>
<gene>
    <name evidence="2" type="primary">Acey_s0437.g1462</name>
    <name evidence="2" type="ORF">Y032_0437g1462</name>
</gene>
<organism evidence="2 3">
    <name type="scientific">Ancylostoma ceylanicum</name>
    <dbReference type="NCBI Taxonomy" id="53326"/>
    <lineage>
        <taxon>Eukaryota</taxon>
        <taxon>Metazoa</taxon>
        <taxon>Ecdysozoa</taxon>
        <taxon>Nematoda</taxon>
        <taxon>Chromadorea</taxon>
        <taxon>Rhabditida</taxon>
        <taxon>Rhabditina</taxon>
        <taxon>Rhabditomorpha</taxon>
        <taxon>Strongyloidea</taxon>
        <taxon>Ancylostomatidae</taxon>
        <taxon>Ancylostomatinae</taxon>
        <taxon>Ancylostoma</taxon>
    </lineage>
</organism>
<keyword evidence="3" id="KW-1185">Reference proteome</keyword>
<reference evidence="3" key="1">
    <citation type="journal article" date="2015" name="Nat. Genet.">
        <title>The genome and transcriptome of the zoonotic hookworm Ancylostoma ceylanicum identify infection-specific gene families.</title>
        <authorList>
            <person name="Schwarz E.M."/>
            <person name="Hu Y."/>
            <person name="Antoshechkin I."/>
            <person name="Miller M.M."/>
            <person name="Sternberg P.W."/>
            <person name="Aroian R.V."/>
        </authorList>
    </citation>
    <scope>NUCLEOTIDE SEQUENCE</scope>
    <source>
        <strain evidence="3">HY135</strain>
    </source>
</reference>
<evidence type="ECO:0000313" key="3">
    <source>
        <dbReference type="Proteomes" id="UP000024635"/>
    </source>
</evidence>
<dbReference type="AlphaFoldDB" id="A0A016WZS0"/>
<feature type="transmembrane region" description="Helical" evidence="1">
    <location>
        <begin position="42"/>
        <end position="61"/>
    </location>
</feature>
<comment type="caution">
    <text evidence="2">The sequence shown here is derived from an EMBL/GenBank/DDBJ whole genome shotgun (WGS) entry which is preliminary data.</text>
</comment>
<keyword evidence="1" id="KW-0812">Transmembrane</keyword>
<accession>A0A016WZS0</accession>
<dbReference type="EMBL" id="JARK01000037">
    <property type="protein sequence ID" value="EYC45160.1"/>
    <property type="molecule type" value="Genomic_DNA"/>
</dbReference>
<evidence type="ECO:0000256" key="1">
    <source>
        <dbReference type="SAM" id="Phobius"/>
    </source>
</evidence>
<sequence>MSTKRGVARTSLAKLCHVCALPKCLACLRSNKGRLCEIDADLLIRIAGILPILPPAAILLIPGPFFDRIFDHCC</sequence>